<evidence type="ECO:0000313" key="2">
    <source>
        <dbReference type="EMBL" id="MES1918635.1"/>
    </source>
</evidence>
<comment type="caution">
    <text evidence="2">The sequence shown here is derived from an EMBL/GenBank/DDBJ whole genome shotgun (WGS) entry which is preliminary data.</text>
</comment>
<feature type="region of interest" description="Disordered" evidence="1">
    <location>
        <begin position="185"/>
        <end position="216"/>
    </location>
</feature>
<gene>
    <name evidence="2" type="ORF">MHBO_000576</name>
</gene>
<keyword evidence="3" id="KW-1185">Reference proteome</keyword>
<dbReference type="EMBL" id="JBDODL010000098">
    <property type="protein sequence ID" value="MES1918635.1"/>
    <property type="molecule type" value="Genomic_DNA"/>
</dbReference>
<reference evidence="2 3" key="1">
    <citation type="journal article" date="2024" name="BMC Biol.">
        <title>Comparative genomics of Ascetosporea gives new insight into the evolutionary basis for animal parasitism in Rhizaria.</title>
        <authorList>
            <person name="Hiltunen Thoren M."/>
            <person name="Onut-Brannstrom I."/>
            <person name="Alfjorden A."/>
            <person name="Peckova H."/>
            <person name="Swords F."/>
            <person name="Hooper C."/>
            <person name="Holzer A.S."/>
            <person name="Bass D."/>
            <person name="Burki F."/>
        </authorList>
    </citation>
    <scope>NUCLEOTIDE SEQUENCE [LARGE SCALE GENOMIC DNA]</scope>
    <source>
        <strain evidence="2">20-A016</strain>
    </source>
</reference>
<protein>
    <submittedName>
        <fullName evidence="2">Uncharacterized protein</fullName>
    </submittedName>
</protein>
<organism evidence="2 3">
    <name type="scientific">Bonamia ostreae</name>
    <dbReference type="NCBI Taxonomy" id="126728"/>
    <lineage>
        <taxon>Eukaryota</taxon>
        <taxon>Sar</taxon>
        <taxon>Rhizaria</taxon>
        <taxon>Endomyxa</taxon>
        <taxon>Ascetosporea</taxon>
        <taxon>Haplosporida</taxon>
        <taxon>Bonamia</taxon>
    </lineage>
</organism>
<dbReference type="Proteomes" id="UP001439008">
    <property type="component" value="Unassembled WGS sequence"/>
</dbReference>
<accession>A0ABV2AG12</accession>
<evidence type="ECO:0000313" key="3">
    <source>
        <dbReference type="Proteomes" id="UP001439008"/>
    </source>
</evidence>
<sequence>MSWNFRSANGSHFLRSICFIIQISENKEKSEKFFENIDKSTMRKRFLRSMNINSENLANGKIRSQLHQKLKNFYAGLYENQKVATNEMLKAMPNFNLDKISEQTQENIFDLKNVTSGLEEKIESKIEKIKMVDFFEDAKYSRDDLTHEAKDFLKLIYGDFGGPGKNGLSEKEIDEWSATEDMSFGEEMDSSVEGENVMSEISGERNDREETEDEFFTTKMDKDLKERMVRDLKERNKNVQGCENRAVFSDYDTGILIARKSVEDK</sequence>
<evidence type="ECO:0000256" key="1">
    <source>
        <dbReference type="SAM" id="MobiDB-lite"/>
    </source>
</evidence>
<proteinExistence type="predicted"/>
<name>A0ABV2AG12_9EUKA</name>